<name>A0A2P5C4A1_PARAD</name>
<sequence length="132" mass="14054">GRKKAKTVKKPKNFGARLMNGSHNSSRTARSDAPPTMNLQGRNSAHDVVRSGAVESASRLVEEEKLRPSQDLYADTDPPLLPAAEAALVRRPPPAAAYPGVNGVGKAHLSYGHLGSLFLLRGRHGVGQLQLS</sequence>
<keyword evidence="3" id="KW-1185">Reference proteome</keyword>
<dbReference type="AlphaFoldDB" id="A0A2P5C4A1"/>
<accession>A0A2P5C4A1</accession>
<comment type="caution">
    <text evidence="2">The sequence shown here is derived from an EMBL/GenBank/DDBJ whole genome shotgun (WGS) entry which is preliminary data.</text>
</comment>
<reference evidence="3" key="1">
    <citation type="submission" date="2016-06" db="EMBL/GenBank/DDBJ databases">
        <title>Parallel loss of symbiosis genes in relatives of nitrogen-fixing non-legume Parasponia.</title>
        <authorList>
            <person name="Van Velzen R."/>
            <person name="Holmer R."/>
            <person name="Bu F."/>
            <person name="Rutten L."/>
            <person name="Van Zeijl A."/>
            <person name="Liu W."/>
            <person name="Santuari L."/>
            <person name="Cao Q."/>
            <person name="Sharma T."/>
            <person name="Shen D."/>
            <person name="Roswanjaya Y."/>
            <person name="Wardhani T."/>
            <person name="Kalhor M.S."/>
            <person name="Jansen J."/>
            <person name="Van den Hoogen J."/>
            <person name="Gungor B."/>
            <person name="Hartog M."/>
            <person name="Hontelez J."/>
            <person name="Verver J."/>
            <person name="Yang W.-C."/>
            <person name="Schijlen E."/>
            <person name="Repin R."/>
            <person name="Schilthuizen M."/>
            <person name="Schranz E."/>
            <person name="Heidstra R."/>
            <person name="Miyata K."/>
            <person name="Fedorova E."/>
            <person name="Kohlen W."/>
            <person name="Bisseling T."/>
            <person name="Smit S."/>
            <person name="Geurts R."/>
        </authorList>
    </citation>
    <scope>NUCLEOTIDE SEQUENCE [LARGE SCALE GENOMIC DNA]</scope>
    <source>
        <strain evidence="3">cv. WU1-14</strain>
    </source>
</reference>
<evidence type="ECO:0000256" key="1">
    <source>
        <dbReference type="SAM" id="MobiDB-lite"/>
    </source>
</evidence>
<evidence type="ECO:0000313" key="3">
    <source>
        <dbReference type="Proteomes" id="UP000237105"/>
    </source>
</evidence>
<feature type="non-terminal residue" evidence="2">
    <location>
        <position position="1"/>
    </location>
</feature>
<dbReference type="EMBL" id="JXTB01000177">
    <property type="protein sequence ID" value="PON55902.1"/>
    <property type="molecule type" value="Genomic_DNA"/>
</dbReference>
<dbReference type="OrthoDB" id="10374402at2759"/>
<protein>
    <submittedName>
        <fullName evidence="2">Uncharacterized protein</fullName>
    </submittedName>
</protein>
<feature type="region of interest" description="Disordered" evidence="1">
    <location>
        <begin position="1"/>
        <end position="78"/>
    </location>
</feature>
<dbReference type="Proteomes" id="UP000237105">
    <property type="component" value="Unassembled WGS sequence"/>
</dbReference>
<feature type="compositionally biased region" description="Basic residues" evidence="1">
    <location>
        <begin position="1"/>
        <end position="12"/>
    </location>
</feature>
<proteinExistence type="predicted"/>
<gene>
    <name evidence="2" type="ORF">PanWU01x14_184740</name>
</gene>
<evidence type="ECO:0000313" key="2">
    <source>
        <dbReference type="EMBL" id="PON55902.1"/>
    </source>
</evidence>
<organism evidence="2 3">
    <name type="scientific">Parasponia andersonii</name>
    <name type="common">Sponia andersonii</name>
    <dbReference type="NCBI Taxonomy" id="3476"/>
    <lineage>
        <taxon>Eukaryota</taxon>
        <taxon>Viridiplantae</taxon>
        <taxon>Streptophyta</taxon>
        <taxon>Embryophyta</taxon>
        <taxon>Tracheophyta</taxon>
        <taxon>Spermatophyta</taxon>
        <taxon>Magnoliopsida</taxon>
        <taxon>eudicotyledons</taxon>
        <taxon>Gunneridae</taxon>
        <taxon>Pentapetalae</taxon>
        <taxon>rosids</taxon>
        <taxon>fabids</taxon>
        <taxon>Rosales</taxon>
        <taxon>Cannabaceae</taxon>
        <taxon>Parasponia</taxon>
    </lineage>
</organism>